<protein>
    <submittedName>
        <fullName evidence="2">Uncharacterized protein</fullName>
    </submittedName>
</protein>
<reference evidence="3" key="1">
    <citation type="submission" date="2024-06" db="EMBL/GenBank/DDBJ databases">
        <title>Multi-omics analyses provide insights into the biosynthesis of the anticancer antibiotic pleurotin in Hohenbuehelia grisea.</title>
        <authorList>
            <person name="Weaver J.A."/>
            <person name="Alberti F."/>
        </authorList>
    </citation>
    <scope>NUCLEOTIDE SEQUENCE [LARGE SCALE GENOMIC DNA]</scope>
    <source>
        <strain evidence="3">T-177</strain>
    </source>
</reference>
<evidence type="ECO:0000256" key="1">
    <source>
        <dbReference type="SAM" id="MobiDB-lite"/>
    </source>
</evidence>
<organism evidence="2 3">
    <name type="scientific">Hohenbuehelia grisea</name>
    <dbReference type="NCBI Taxonomy" id="104357"/>
    <lineage>
        <taxon>Eukaryota</taxon>
        <taxon>Fungi</taxon>
        <taxon>Dikarya</taxon>
        <taxon>Basidiomycota</taxon>
        <taxon>Agaricomycotina</taxon>
        <taxon>Agaricomycetes</taxon>
        <taxon>Agaricomycetidae</taxon>
        <taxon>Agaricales</taxon>
        <taxon>Pleurotineae</taxon>
        <taxon>Pleurotaceae</taxon>
        <taxon>Hohenbuehelia</taxon>
    </lineage>
</organism>
<sequence length="119" mass="12529">MDQSYGIGVICSLFSTTSSLAYGINACNDTGGERWDRLCFLGHGLEVAGVCALALMELISAAGKSKSCPVALQFLPDDEDENGVSPLSSRRRHKPTDPWVAYASNGVCPAADTLLECSG</sequence>
<keyword evidence="3" id="KW-1185">Reference proteome</keyword>
<evidence type="ECO:0000313" key="2">
    <source>
        <dbReference type="EMBL" id="KAL0959227.1"/>
    </source>
</evidence>
<name>A0ABR3JUM5_9AGAR</name>
<evidence type="ECO:0000313" key="3">
    <source>
        <dbReference type="Proteomes" id="UP001556367"/>
    </source>
</evidence>
<accession>A0ABR3JUM5</accession>
<feature type="region of interest" description="Disordered" evidence="1">
    <location>
        <begin position="77"/>
        <end position="96"/>
    </location>
</feature>
<gene>
    <name evidence="2" type="ORF">HGRIS_014503</name>
</gene>
<dbReference type="EMBL" id="JASNQZ010000003">
    <property type="protein sequence ID" value="KAL0959227.1"/>
    <property type="molecule type" value="Genomic_DNA"/>
</dbReference>
<proteinExistence type="predicted"/>
<comment type="caution">
    <text evidence="2">The sequence shown here is derived from an EMBL/GenBank/DDBJ whole genome shotgun (WGS) entry which is preliminary data.</text>
</comment>
<dbReference type="Proteomes" id="UP001556367">
    <property type="component" value="Unassembled WGS sequence"/>
</dbReference>